<comment type="caution">
    <text evidence="1">The sequence shown here is derived from an EMBL/GenBank/DDBJ whole genome shotgun (WGS) entry which is preliminary data.</text>
</comment>
<proteinExistence type="predicted"/>
<name>A0A820FHY8_9BILA</name>
<dbReference type="Proteomes" id="UP000663874">
    <property type="component" value="Unassembled WGS sequence"/>
</dbReference>
<evidence type="ECO:0000313" key="1">
    <source>
        <dbReference type="EMBL" id="CAF4262032.1"/>
    </source>
</evidence>
<reference evidence="1" key="1">
    <citation type="submission" date="2021-02" db="EMBL/GenBank/DDBJ databases">
        <authorList>
            <person name="Nowell W R."/>
        </authorList>
    </citation>
    <scope>NUCLEOTIDE SEQUENCE</scope>
</reference>
<protein>
    <submittedName>
        <fullName evidence="1">Uncharacterized protein</fullName>
    </submittedName>
</protein>
<sequence length="71" mass="8369">MLQIIAELFSARTLHRDDDDDDDDDDDEKFADIWFVNKERIKMCGVMENANFVFLHVNSFKIILAGLKYEK</sequence>
<organism evidence="1 2">
    <name type="scientific">Rotaria sordida</name>
    <dbReference type="NCBI Taxonomy" id="392033"/>
    <lineage>
        <taxon>Eukaryota</taxon>
        <taxon>Metazoa</taxon>
        <taxon>Spiralia</taxon>
        <taxon>Gnathifera</taxon>
        <taxon>Rotifera</taxon>
        <taxon>Eurotatoria</taxon>
        <taxon>Bdelloidea</taxon>
        <taxon>Philodinida</taxon>
        <taxon>Philodinidae</taxon>
        <taxon>Rotaria</taxon>
    </lineage>
</organism>
<gene>
    <name evidence="1" type="ORF">FNK824_LOCUS39113</name>
</gene>
<dbReference type="EMBL" id="CAJOBE010024310">
    <property type="protein sequence ID" value="CAF4262032.1"/>
    <property type="molecule type" value="Genomic_DNA"/>
</dbReference>
<evidence type="ECO:0000313" key="2">
    <source>
        <dbReference type="Proteomes" id="UP000663874"/>
    </source>
</evidence>
<dbReference type="AlphaFoldDB" id="A0A820FHY8"/>
<accession>A0A820FHY8</accession>